<sequence length="395" mass="43763">MAQKPFLLRWGIMATGAMSEYFCRDLLTNPAIREVTDVKHAITAVSSSKDPYKAIEFLARIDHPAPTEVSIFGSYAALVRDPNVDIVYIATPHSHHFQNAMLALHAGKSVLCEKALTVTAAQARRLYDTASQKKLFFLEGVWTRFFPLSVKIRHFVRSGAIGQVYRVTADLSRANGSKDSGSERLNYEDSHRMVNPDLAGGVLLGLGIYPLTWVFQILYHLQPENEKEPPQILSAVQKYSTGVDESATIILHFPEHGTVGIATSSLRVATDPGNSRNPAIRIQGSHGEIQVEHPAYKPQCFKIITTSETGADEKVNECPQPQDSERSWGNGTFWEADEAARCIRDGKLESDTMPWSESILIMEIMDKVLKDAGIFYPELIATDEYDPLSPLNTGG</sequence>
<comment type="similarity">
    <text evidence="1">Belongs to the Gfo/Idh/MocA family.</text>
</comment>
<dbReference type="EC" id="1.1.1.179" evidence="3"/>
<dbReference type="PANTHER" id="PTHR22604">
    <property type="entry name" value="OXIDOREDUCTASES"/>
    <property type="match status" value="1"/>
</dbReference>
<dbReference type="Gene3D" id="3.40.50.720">
    <property type="entry name" value="NAD(P)-binding Rossmann-like Domain"/>
    <property type="match status" value="1"/>
</dbReference>
<dbReference type="PANTHER" id="PTHR22604:SF115">
    <property type="entry name" value="DIHYDRODIOL DEHYDROGENASE, PUTATIVE (AFU_ORTHOLOGUE AFUA_1G07520)-RELATED"/>
    <property type="match status" value="1"/>
</dbReference>
<dbReference type="Gene3D" id="3.30.360.10">
    <property type="entry name" value="Dihydrodipicolinate Reductase, domain 2"/>
    <property type="match status" value="1"/>
</dbReference>
<dbReference type="AlphaFoldDB" id="A0A9P7UAP0"/>
<dbReference type="Proteomes" id="UP000699042">
    <property type="component" value="Unassembled WGS sequence"/>
</dbReference>
<evidence type="ECO:0000256" key="1">
    <source>
        <dbReference type="ARBA" id="ARBA00010928"/>
    </source>
</evidence>
<reference evidence="8" key="1">
    <citation type="submission" date="2021-05" db="EMBL/GenBank/DDBJ databases">
        <title>Comparative genomics of three Colletotrichum scovillei strains and genetic complementation revealed genes involved fungal growth and virulence on chili pepper.</title>
        <authorList>
            <person name="Hsieh D.-K."/>
            <person name="Chuang S.-C."/>
            <person name="Chen C.-Y."/>
            <person name="Chao Y.-T."/>
            <person name="Lu M.-Y.J."/>
            <person name="Lee M.-H."/>
            <person name="Shih M.-C."/>
        </authorList>
    </citation>
    <scope>NUCLEOTIDE SEQUENCE</scope>
    <source>
        <strain evidence="8">Coll-153</strain>
    </source>
</reference>
<dbReference type="Pfam" id="PF22725">
    <property type="entry name" value="GFO_IDH_MocA_C3"/>
    <property type="match status" value="1"/>
</dbReference>
<evidence type="ECO:0000256" key="5">
    <source>
        <dbReference type="ARBA" id="ARBA00049233"/>
    </source>
</evidence>
<feature type="domain" description="Gfo/Idh/MocA-like oxidoreductase N-terminal" evidence="6">
    <location>
        <begin position="57"/>
        <end position="136"/>
    </location>
</feature>
<dbReference type="SUPFAM" id="SSF51735">
    <property type="entry name" value="NAD(P)-binding Rossmann-fold domains"/>
    <property type="match status" value="1"/>
</dbReference>
<evidence type="ECO:0000256" key="4">
    <source>
        <dbReference type="ARBA" id="ARBA00042988"/>
    </source>
</evidence>
<dbReference type="InterPro" id="IPR055170">
    <property type="entry name" value="GFO_IDH_MocA-like_dom"/>
</dbReference>
<dbReference type="GO" id="GO:0000166">
    <property type="term" value="F:nucleotide binding"/>
    <property type="evidence" value="ECO:0007669"/>
    <property type="project" value="InterPro"/>
</dbReference>
<dbReference type="EMBL" id="JAESDN010000021">
    <property type="protein sequence ID" value="KAG7040647.1"/>
    <property type="molecule type" value="Genomic_DNA"/>
</dbReference>
<dbReference type="SUPFAM" id="SSF55347">
    <property type="entry name" value="Glyceraldehyde-3-phosphate dehydrogenase-like, C-terminal domain"/>
    <property type="match status" value="1"/>
</dbReference>
<gene>
    <name evidence="8" type="ORF">JMJ77_013644</name>
</gene>
<dbReference type="InterPro" id="IPR036291">
    <property type="entry name" value="NAD(P)-bd_dom_sf"/>
</dbReference>
<dbReference type="Pfam" id="PF01408">
    <property type="entry name" value="GFO_IDH_MocA"/>
    <property type="match status" value="1"/>
</dbReference>
<accession>A0A9P7UAP0</accession>
<evidence type="ECO:0000256" key="2">
    <source>
        <dbReference type="ARBA" id="ARBA00023002"/>
    </source>
</evidence>
<evidence type="ECO:0000259" key="7">
    <source>
        <dbReference type="Pfam" id="PF22725"/>
    </source>
</evidence>
<feature type="domain" description="GFO/IDH/MocA-like oxidoreductase" evidence="7">
    <location>
        <begin position="151"/>
        <end position="289"/>
    </location>
</feature>
<dbReference type="InterPro" id="IPR050984">
    <property type="entry name" value="Gfo/Idh/MocA_domain"/>
</dbReference>
<dbReference type="InterPro" id="IPR000683">
    <property type="entry name" value="Gfo/Idh/MocA-like_OxRdtase_N"/>
</dbReference>
<evidence type="ECO:0000256" key="3">
    <source>
        <dbReference type="ARBA" id="ARBA00038984"/>
    </source>
</evidence>
<evidence type="ECO:0000313" key="8">
    <source>
        <dbReference type="EMBL" id="KAG7040647.1"/>
    </source>
</evidence>
<evidence type="ECO:0000313" key="9">
    <source>
        <dbReference type="Proteomes" id="UP000699042"/>
    </source>
</evidence>
<organism evidence="8 9">
    <name type="scientific">Colletotrichum scovillei</name>
    <dbReference type="NCBI Taxonomy" id="1209932"/>
    <lineage>
        <taxon>Eukaryota</taxon>
        <taxon>Fungi</taxon>
        <taxon>Dikarya</taxon>
        <taxon>Ascomycota</taxon>
        <taxon>Pezizomycotina</taxon>
        <taxon>Sordariomycetes</taxon>
        <taxon>Hypocreomycetidae</taxon>
        <taxon>Glomerellales</taxon>
        <taxon>Glomerellaceae</taxon>
        <taxon>Colletotrichum</taxon>
        <taxon>Colletotrichum acutatum species complex</taxon>
    </lineage>
</organism>
<keyword evidence="9" id="KW-1185">Reference proteome</keyword>
<proteinExistence type="inferred from homology"/>
<evidence type="ECO:0000259" key="6">
    <source>
        <dbReference type="Pfam" id="PF01408"/>
    </source>
</evidence>
<dbReference type="GO" id="GO:0047837">
    <property type="term" value="F:D-xylose 1-dehydrogenase (NADP+) activity"/>
    <property type="evidence" value="ECO:0007669"/>
    <property type="project" value="UniProtKB-EC"/>
</dbReference>
<protein>
    <recommendedName>
        <fullName evidence="3">D-xylose 1-dehydrogenase (NADP(+), D-xylono-1,5-lactone-forming)</fullName>
        <ecNumber evidence="3">1.1.1.179</ecNumber>
    </recommendedName>
    <alternativeName>
        <fullName evidence="4">D-xylose-NADP dehydrogenase</fullName>
    </alternativeName>
</protein>
<comment type="caution">
    <text evidence="8">The sequence shown here is derived from an EMBL/GenBank/DDBJ whole genome shotgun (WGS) entry which is preliminary data.</text>
</comment>
<keyword evidence="2" id="KW-0560">Oxidoreductase</keyword>
<name>A0A9P7UAP0_9PEZI</name>
<comment type="catalytic activity">
    <reaction evidence="5">
        <text>D-xylose + NADP(+) = D-xylono-1,5-lactone + NADPH + H(+)</text>
        <dbReference type="Rhea" id="RHEA:22000"/>
        <dbReference type="ChEBI" id="CHEBI:15378"/>
        <dbReference type="ChEBI" id="CHEBI:15867"/>
        <dbReference type="ChEBI" id="CHEBI:53455"/>
        <dbReference type="ChEBI" id="CHEBI:57783"/>
        <dbReference type="ChEBI" id="CHEBI:58349"/>
        <dbReference type="EC" id="1.1.1.179"/>
    </reaction>
</comment>